<dbReference type="InterPro" id="IPR007219">
    <property type="entry name" value="XnlR_reg_dom"/>
</dbReference>
<dbReference type="CDD" id="cd12148">
    <property type="entry name" value="fungal_TF_MHR"/>
    <property type="match status" value="1"/>
</dbReference>
<feature type="region of interest" description="Disordered" evidence="6">
    <location>
        <begin position="1"/>
        <end position="105"/>
    </location>
</feature>
<feature type="compositionally biased region" description="Low complexity" evidence="6">
    <location>
        <begin position="60"/>
        <end position="69"/>
    </location>
</feature>
<dbReference type="AlphaFoldDB" id="W2S918"/>
<evidence type="ECO:0000256" key="6">
    <source>
        <dbReference type="SAM" id="MobiDB-lite"/>
    </source>
</evidence>
<dbReference type="Pfam" id="PF04082">
    <property type="entry name" value="Fungal_trans"/>
    <property type="match status" value="1"/>
</dbReference>
<evidence type="ECO:0000256" key="4">
    <source>
        <dbReference type="ARBA" id="ARBA00023163"/>
    </source>
</evidence>
<feature type="compositionally biased region" description="Basic and acidic residues" evidence="6">
    <location>
        <begin position="23"/>
        <end position="32"/>
    </location>
</feature>
<dbReference type="PANTHER" id="PTHR46910:SF37">
    <property type="entry name" value="ZN(II)2CYS6 TRANSCRIPTION FACTOR (EUROFUNG)"/>
    <property type="match status" value="1"/>
</dbReference>
<dbReference type="EMBL" id="KB822713">
    <property type="protein sequence ID" value="ETN45140.1"/>
    <property type="molecule type" value="Genomic_DNA"/>
</dbReference>
<protein>
    <recommendedName>
        <fullName evidence="7">Xylanolytic transcriptional activator regulatory domain-containing protein</fullName>
    </recommendedName>
</protein>
<dbReference type="eggNOG" id="ENOG502SPFN">
    <property type="taxonomic scope" value="Eukaryota"/>
</dbReference>
<gene>
    <name evidence="8" type="ORF">HMPREF1541_10017</name>
</gene>
<sequence>MPKSRHRLRDLPYTKASPKRRQMHDLEDRVRQMESLLTASGLDPSALPLPPEGPPRDSDAVSSVSKDSATNIDFPSLGFGSNYGDSIAERTPSNSNPASCEATPMEPFADPVTTCSNFGQNPLCNGWNLPDHVYQHQHTVLDTGPTQRDLPPPHEATLLLQEYLEDWNKAIPLFGRDALVQIFQDCYAGREPEGSNAFLAVMGVLGLAHRLRGMSPVASPDDESLADAYKQHLLKAYPSLLMQDPSLLSVQCVLILGMLLYLSTDNNRAPYLVSTALRMMEPLGLGSRPSQALPDGMAADDQWVTLFWIAFALETELSLRYTRMPSWRLADLAQIELPPQTAAQGIGEIRSATGDGWSINFLRLRSELALIQARVCENVLATSTRNEDVDQAAGNLKKELEKWRSSSWVFRLNPPDLVREIHRSDLVLLTSLEANYLMTLFILETHINLRPKGTSGVWDPETILKIGLGKTPLCLADTRRFVAFLRVLPRGDVAWLYMVSHAIIAAIAILMSHATTNPEEDGVPPDIRISKAMLDVIMQLSKRCRTKDCRAIQQVCWHLYQHAESVVAKAVPRSRIRV</sequence>
<dbReference type="GeneID" id="19977356"/>
<name>W2S918_CYPE1</name>
<dbReference type="PANTHER" id="PTHR46910">
    <property type="entry name" value="TRANSCRIPTION FACTOR PDR1"/>
    <property type="match status" value="1"/>
</dbReference>
<reference evidence="8 9" key="1">
    <citation type="submission" date="2013-03" db="EMBL/GenBank/DDBJ databases">
        <title>The Genome Sequence of Phialophora europaea CBS 101466.</title>
        <authorList>
            <consortium name="The Broad Institute Genomics Platform"/>
            <person name="Cuomo C."/>
            <person name="de Hoog S."/>
            <person name="Gorbushina A."/>
            <person name="Walker B."/>
            <person name="Young S.K."/>
            <person name="Zeng Q."/>
            <person name="Gargeya S."/>
            <person name="Fitzgerald M."/>
            <person name="Haas B."/>
            <person name="Abouelleil A."/>
            <person name="Allen A.W."/>
            <person name="Alvarado L."/>
            <person name="Arachchi H.M."/>
            <person name="Berlin A.M."/>
            <person name="Chapman S.B."/>
            <person name="Gainer-Dewar J."/>
            <person name="Goldberg J."/>
            <person name="Griggs A."/>
            <person name="Gujja S."/>
            <person name="Hansen M."/>
            <person name="Howarth C."/>
            <person name="Imamovic A."/>
            <person name="Ireland A."/>
            <person name="Larimer J."/>
            <person name="McCowan C."/>
            <person name="Murphy C."/>
            <person name="Pearson M."/>
            <person name="Poon T.W."/>
            <person name="Priest M."/>
            <person name="Roberts A."/>
            <person name="Saif S."/>
            <person name="Shea T."/>
            <person name="Sisk P."/>
            <person name="Sykes S."/>
            <person name="Wortman J."/>
            <person name="Nusbaum C."/>
            <person name="Birren B."/>
        </authorList>
    </citation>
    <scope>NUCLEOTIDE SEQUENCE [LARGE SCALE GENOMIC DNA]</scope>
    <source>
        <strain evidence="8 9">CBS 101466</strain>
    </source>
</reference>
<comment type="subcellular location">
    <subcellularLocation>
        <location evidence="1">Nucleus</location>
    </subcellularLocation>
</comment>
<proteinExistence type="predicted"/>
<dbReference type="InParanoid" id="W2S918"/>
<dbReference type="GO" id="GO:0003700">
    <property type="term" value="F:DNA-binding transcription factor activity"/>
    <property type="evidence" value="ECO:0007669"/>
    <property type="project" value="InterPro"/>
</dbReference>
<evidence type="ECO:0000313" key="8">
    <source>
        <dbReference type="EMBL" id="ETN45140.1"/>
    </source>
</evidence>
<evidence type="ECO:0000256" key="3">
    <source>
        <dbReference type="ARBA" id="ARBA00023125"/>
    </source>
</evidence>
<keyword evidence="2" id="KW-0805">Transcription regulation</keyword>
<dbReference type="OrthoDB" id="4116913at2759"/>
<keyword evidence="4" id="KW-0804">Transcription</keyword>
<evidence type="ECO:0000256" key="5">
    <source>
        <dbReference type="ARBA" id="ARBA00023242"/>
    </source>
</evidence>
<dbReference type="GO" id="GO:0005634">
    <property type="term" value="C:nucleus"/>
    <property type="evidence" value="ECO:0007669"/>
    <property type="project" value="UniProtKB-SubCell"/>
</dbReference>
<feature type="domain" description="Xylanolytic transcriptional activator regulatory" evidence="7">
    <location>
        <begin position="161"/>
        <end position="404"/>
    </location>
</feature>
<dbReference type="VEuPathDB" id="FungiDB:HMPREF1541_10017"/>
<evidence type="ECO:0000256" key="1">
    <source>
        <dbReference type="ARBA" id="ARBA00004123"/>
    </source>
</evidence>
<dbReference type="InterPro" id="IPR050987">
    <property type="entry name" value="AtrR-like"/>
</dbReference>
<dbReference type="GO" id="GO:0003677">
    <property type="term" value="F:DNA binding"/>
    <property type="evidence" value="ECO:0007669"/>
    <property type="project" value="UniProtKB-KW"/>
</dbReference>
<keyword evidence="3" id="KW-0238">DNA-binding</keyword>
<accession>W2S918</accession>
<evidence type="ECO:0000256" key="2">
    <source>
        <dbReference type="ARBA" id="ARBA00023015"/>
    </source>
</evidence>
<keyword evidence="5" id="KW-0539">Nucleus</keyword>
<dbReference type="HOGENOM" id="CLU_536394_0_0_1"/>
<dbReference type="Proteomes" id="UP000030752">
    <property type="component" value="Unassembled WGS sequence"/>
</dbReference>
<evidence type="ECO:0000313" key="9">
    <source>
        <dbReference type="Proteomes" id="UP000030752"/>
    </source>
</evidence>
<keyword evidence="9" id="KW-1185">Reference proteome</keyword>
<dbReference type="RefSeq" id="XP_008712910.1">
    <property type="nucleotide sequence ID" value="XM_008714688.1"/>
</dbReference>
<organism evidence="8 9">
    <name type="scientific">Cyphellophora europaea (strain CBS 101466)</name>
    <name type="common">Phialophora europaea</name>
    <dbReference type="NCBI Taxonomy" id="1220924"/>
    <lineage>
        <taxon>Eukaryota</taxon>
        <taxon>Fungi</taxon>
        <taxon>Dikarya</taxon>
        <taxon>Ascomycota</taxon>
        <taxon>Pezizomycotina</taxon>
        <taxon>Eurotiomycetes</taxon>
        <taxon>Chaetothyriomycetidae</taxon>
        <taxon>Chaetothyriales</taxon>
        <taxon>Cyphellophoraceae</taxon>
        <taxon>Cyphellophora</taxon>
    </lineage>
</organism>
<evidence type="ECO:0000259" key="7">
    <source>
        <dbReference type="Pfam" id="PF04082"/>
    </source>
</evidence>
<dbReference type="GO" id="GO:0006351">
    <property type="term" value="P:DNA-templated transcription"/>
    <property type="evidence" value="ECO:0007669"/>
    <property type="project" value="InterPro"/>
</dbReference>
<dbReference type="GO" id="GO:0008270">
    <property type="term" value="F:zinc ion binding"/>
    <property type="evidence" value="ECO:0007669"/>
    <property type="project" value="InterPro"/>
</dbReference>